<name>A0A6J4RFM8_9ACTN</name>
<dbReference type="EMBL" id="CADCVL010000091">
    <property type="protein sequence ID" value="CAA9468533.1"/>
    <property type="molecule type" value="Genomic_DNA"/>
</dbReference>
<protein>
    <submittedName>
        <fullName evidence="2">Uncharacterized protein</fullName>
    </submittedName>
</protein>
<feature type="non-terminal residue" evidence="2">
    <location>
        <position position="1"/>
    </location>
</feature>
<feature type="region of interest" description="Disordered" evidence="1">
    <location>
        <begin position="1"/>
        <end position="38"/>
    </location>
</feature>
<organism evidence="2">
    <name type="scientific">uncultured Solirubrobacteraceae bacterium</name>
    <dbReference type="NCBI Taxonomy" id="1162706"/>
    <lineage>
        <taxon>Bacteria</taxon>
        <taxon>Bacillati</taxon>
        <taxon>Actinomycetota</taxon>
        <taxon>Thermoleophilia</taxon>
        <taxon>Solirubrobacterales</taxon>
        <taxon>Solirubrobacteraceae</taxon>
        <taxon>environmental samples</taxon>
    </lineage>
</organism>
<gene>
    <name evidence="2" type="ORF">AVDCRST_MAG65-545</name>
</gene>
<dbReference type="AlphaFoldDB" id="A0A6J4RFM8"/>
<evidence type="ECO:0000256" key="1">
    <source>
        <dbReference type="SAM" id="MobiDB-lite"/>
    </source>
</evidence>
<evidence type="ECO:0000313" key="2">
    <source>
        <dbReference type="EMBL" id="CAA9468533.1"/>
    </source>
</evidence>
<accession>A0A6J4RFM8</accession>
<proteinExistence type="predicted"/>
<sequence>AGARSEPLTERPAQSPRERHRRHRDPHVTGGRPRRMGL</sequence>
<reference evidence="2" key="1">
    <citation type="submission" date="2020-02" db="EMBL/GenBank/DDBJ databases">
        <authorList>
            <person name="Meier V. D."/>
        </authorList>
    </citation>
    <scope>NUCLEOTIDE SEQUENCE</scope>
    <source>
        <strain evidence="2">AVDCRST_MAG65</strain>
    </source>
</reference>
<feature type="non-terminal residue" evidence="2">
    <location>
        <position position="38"/>
    </location>
</feature>